<dbReference type="AlphaFoldDB" id="A0AAU9JLR2"/>
<evidence type="ECO:0000313" key="2">
    <source>
        <dbReference type="Proteomes" id="UP001162131"/>
    </source>
</evidence>
<gene>
    <name evidence="1" type="ORF">BSTOLATCC_MIC37886</name>
</gene>
<proteinExistence type="predicted"/>
<accession>A0AAU9JLR2</accession>
<sequence length="215" mass="24975">MQGDAKKKRLILNCKEKKKETVPSLPLNRLISMKSNYYIKSSYPSKRSSDVINEKDAYKFKRTGSDFKLNPQQSRKEYIKQFLPNFHRTTLSSTNRDILKNRNLTLRELYNQDKLRPYCEPKVEFASPKMMPHLNYLVNFYEQKASLKLGKLIQSPLFDEISIKSVLSSPESEKDIKDPELSRIDSNCDVTHFYAETKINPDDSINIIIGALNDS</sequence>
<evidence type="ECO:0000313" key="1">
    <source>
        <dbReference type="EMBL" id="CAG9325140.1"/>
    </source>
</evidence>
<keyword evidence="2" id="KW-1185">Reference proteome</keyword>
<name>A0AAU9JLR2_9CILI</name>
<dbReference type="Proteomes" id="UP001162131">
    <property type="component" value="Unassembled WGS sequence"/>
</dbReference>
<reference evidence="1" key="1">
    <citation type="submission" date="2021-09" db="EMBL/GenBank/DDBJ databases">
        <authorList>
            <consortium name="AG Swart"/>
            <person name="Singh M."/>
            <person name="Singh A."/>
            <person name="Seah K."/>
            <person name="Emmerich C."/>
        </authorList>
    </citation>
    <scope>NUCLEOTIDE SEQUENCE</scope>
    <source>
        <strain evidence="1">ATCC30299</strain>
    </source>
</reference>
<dbReference type="EMBL" id="CAJZBQ010000037">
    <property type="protein sequence ID" value="CAG9325140.1"/>
    <property type="molecule type" value="Genomic_DNA"/>
</dbReference>
<comment type="caution">
    <text evidence="1">The sequence shown here is derived from an EMBL/GenBank/DDBJ whole genome shotgun (WGS) entry which is preliminary data.</text>
</comment>
<protein>
    <submittedName>
        <fullName evidence="1">Uncharacterized protein</fullName>
    </submittedName>
</protein>
<organism evidence="1 2">
    <name type="scientific">Blepharisma stoltei</name>
    <dbReference type="NCBI Taxonomy" id="1481888"/>
    <lineage>
        <taxon>Eukaryota</taxon>
        <taxon>Sar</taxon>
        <taxon>Alveolata</taxon>
        <taxon>Ciliophora</taxon>
        <taxon>Postciliodesmatophora</taxon>
        <taxon>Heterotrichea</taxon>
        <taxon>Heterotrichida</taxon>
        <taxon>Blepharismidae</taxon>
        <taxon>Blepharisma</taxon>
    </lineage>
</organism>